<evidence type="ECO:0000313" key="13">
    <source>
        <dbReference type="EMBL" id="PNT34096.1"/>
    </source>
</evidence>
<keyword evidence="4" id="KW-0336">GPI-anchor</keyword>
<evidence type="ECO:0000256" key="10">
    <source>
        <dbReference type="ARBA" id="ARBA00024686"/>
    </source>
</evidence>
<evidence type="ECO:0000259" key="12">
    <source>
        <dbReference type="PROSITE" id="PS50213"/>
    </source>
</evidence>
<dbReference type="InterPro" id="IPR036378">
    <property type="entry name" value="FAS1_dom_sf"/>
</dbReference>
<evidence type="ECO:0000313" key="14">
    <source>
        <dbReference type="Proteomes" id="UP000006729"/>
    </source>
</evidence>
<dbReference type="PANTHER" id="PTHR32382:SF6">
    <property type="entry name" value="FASCICLIN-LIKE ARABINOGALACTAN PROTEIN 14"/>
    <property type="match status" value="1"/>
</dbReference>
<comment type="function">
    <text evidence="10">May be a cell surface adhesion protein.</text>
</comment>
<feature type="compositionally biased region" description="Low complexity" evidence="11">
    <location>
        <begin position="274"/>
        <end position="317"/>
    </location>
</feature>
<feature type="domain" description="FAS1" evidence="12">
    <location>
        <begin position="113"/>
        <end position="243"/>
    </location>
</feature>
<feature type="compositionally biased region" description="Low complexity" evidence="11">
    <location>
        <begin position="326"/>
        <end position="350"/>
    </location>
</feature>
<keyword evidence="3" id="KW-1003">Cell membrane</keyword>
<evidence type="ECO:0000256" key="7">
    <source>
        <dbReference type="ARBA" id="ARBA00023136"/>
    </source>
</evidence>
<dbReference type="SUPFAM" id="SSF82153">
    <property type="entry name" value="FAS1 domain"/>
    <property type="match status" value="1"/>
</dbReference>
<proteinExistence type="inferred from homology"/>
<dbReference type="InParanoid" id="A0A2K2A999"/>
<evidence type="ECO:0000256" key="11">
    <source>
        <dbReference type="SAM" id="MobiDB-lite"/>
    </source>
</evidence>
<evidence type="ECO:0000256" key="1">
    <source>
        <dbReference type="ARBA" id="ARBA00004609"/>
    </source>
</evidence>
<protein>
    <recommendedName>
        <fullName evidence="12">FAS1 domain-containing protein</fullName>
    </recommendedName>
</protein>
<keyword evidence="14" id="KW-1185">Reference proteome</keyword>
<feature type="compositionally biased region" description="Low complexity" evidence="11">
    <location>
        <begin position="361"/>
        <end position="371"/>
    </location>
</feature>
<sequence>MIHQYCHCYCWLKTLSNYRKLSTLLFIPYITRPLILICRLRNSFSTMNSPATHFWSTSLHAYKGLCIISFEFKHKGSDNNKEGFGFIFLAKMDSKASSLLFIAFLCLISTSTAFNSTKILAQYPEFANFNDLLSQSGLAQEMNSRQTITVLVLDNGSIDGLSGRPLDIAKRILSAHVILDYYDQIKLSKLQKASTIVTTLYQASGVADNRQGFLNISRTAEGIKFGSAMKGAPLVASLVKSIYSQPYNISVLQVSEPIETPGIENMAPPPPPGTAAVPKKAPAPAPSTKTPPAAPPTAKTPAKSPAKSPSKAPAPSKEGPSTPTKAPAEGPVAADGPVAAGGPVADVPAESPEADTEVAEEAPAVAPAKAASSRMHVAGATVVIGLFACIMGF</sequence>
<comment type="similarity">
    <text evidence="2">Belongs to the fasciclin-like AGP family.</text>
</comment>
<dbReference type="InterPro" id="IPR000782">
    <property type="entry name" value="FAS1_domain"/>
</dbReference>
<dbReference type="GO" id="GO:0005886">
    <property type="term" value="C:plasma membrane"/>
    <property type="evidence" value="ECO:0000318"/>
    <property type="project" value="GO_Central"/>
</dbReference>
<dbReference type="Gene3D" id="2.30.180.10">
    <property type="entry name" value="FAS1 domain"/>
    <property type="match status" value="1"/>
</dbReference>
<dbReference type="InterPro" id="IPR033254">
    <property type="entry name" value="Plant_FLA"/>
</dbReference>
<keyword evidence="5" id="KW-0732">Signal</keyword>
<dbReference type="GO" id="GO:0098552">
    <property type="term" value="C:side of membrane"/>
    <property type="evidence" value="ECO:0007669"/>
    <property type="project" value="UniProtKB-KW"/>
</dbReference>
<evidence type="ECO:0000256" key="9">
    <source>
        <dbReference type="ARBA" id="ARBA00023288"/>
    </source>
</evidence>
<evidence type="ECO:0000256" key="4">
    <source>
        <dbReference type="ARBA" id="ARBA00022622"/>
    </source>
</evidence>
<gene>
    <name evidence="13" type="ORF">POPTR_006G276200</name>
</gene>
<evidence type="ECO:0000256" key="3">
    <source>
        <dbReference type="ARBA" id="ARBA00022475"/>
    </source>
</evidence>
<dbReference type="Proteomes" id="UP000006729">
    <property type="component" value="Chromosome 6"/>
</dbReference>
<evidence type="ECO:0000256" key="2">
    <source>
        <dbReference type="ARBA" id="ARBA00007843"/>
    </source>
</evidence>
<keyword evidence="6" id="KW-0654">Proteoglycan</keyword>
<accession>A0A2K2A999</accession>
<evidence type="ECO:0000256" key="6">
    <source>
        <dbReference type="ARBA" id="ARBA00022974"/>
    </source>
</evidence>
<dbReference type="PROSITE" id="PS50213">
    <property type="entry name" value="FAS1"/>
    <property type="match status" value="1"/>
</dbReference>
<name>A0A2K2A999_POPTR</name>
<reference evidence="13 14" key="1">
    <citation type="journal article" date="2006" name="Science">
        <title>The genome of black cottonwood, Populus trichocarpa (Torr. &amp; Gray).</title>
        <authorList>
            <person name="Tuskan G.A."/>
            <person name="Difazio S."/>
            <person name="Jansson S."/>
            <person name="Bohlmann J."/>
            <person name="Grigoriev I."/>
            <person name="Hellsten U."/>
            <person name="Putnam N."/>
            <person name="Ralph S."/>
            <person name="Rombauts S."/>
            <person name="Salamov A."/>
            <person name="Schein J."/>
            <person name="Sterck L."/>
            <person name="Aerts A."/>
            <person name="Bhalerao R.R."/>
            <person name="Bhalerao R.P."/>
            <person name="Blaudez D."/>
            <person name="Boerjan W."/>
            <person name="Brun A."/>
            <person name="Brunner A."/>
            <person name="Busov V."/>
            <person name="Campbell M."/>
            <person name="Carlson J."/>
            <person name="Chalot M."/>
            <person name="Chapman J."/>
            <person name="Chen G.L."/>
            <person name="Cooper D."/>
            <person name="Coutinho P.M."/>
            <person name="Couturier J."/>
            <person name="Covert S."/>
            <person name="Cronk Q."/>
            <person name="Cunningham R."/>
            <person name="Davis J."/>
            <person name="Degroeve S."/>
            <person name="Dejardin A."/>
            <person name="Depamphilis C."/>
            <person name="Detter J."/>
            <person name="Dirks B."/>
            <person name="Dubchak I."/>
            <person name="Duplessis S."/>
            <person name="Ehlting J."/>
            <person name="Ellis B."/>
            <person name="Gendler K."/>
            <person name="Goodstein D."/>
            <person name="Gribskov M."/>
            <person name="Grimwood J."/>
            <person name="Groover A."/>
            <person name="Gunter L."/>
            <person name="Hamberger B."/>
            <person name="Heinze B."/>
            <person name="Helariutta Y."/>
            <person name="Henrissat B."/>
            <person name="Holligan D."/>
            <person name="Holt R."/>
            <person name="Huang W."/>
            <person name="Islam-Faridi N."/>
            <person name="Jones S."/>
            <person name="Jones-Rhoades M."/>
            <person name="Jorgensen R."/>
            <person name="Joshi C."/>
            <person name="Kangasjarvi J."/>
            <person name="Karlsson J."/>
            <person name="Kelleher C."/>
            <person name="Kirkpatrick R."/>
            <person name="Kirst M."/>
            <person name="Kohler A."/>
            <person name="Kalluri U."/>
            <person name="Larimer F."/>
            <person name="Leebens-Mack J."/>
            <person name="Leple J.C."/>
            <person name="Locascio P."/>
            <person name="Lou Y."/>
            <person name="Lucas S."/>
            <person name="Martin F."/>
            <person name="Montanini B."/>
            <person name="Napoli C."/>
            <person name="Nelson D.R."/>
            <person name="Nelson C."/>
            <person name="Nieminen K."/>
            <person name="Nilsson O."/>
            <person name="Pereda V."/>
            <person name="Peter G."/>
            <person name="Philippe R."/>
            <person name="Pilate G."/>
            <person name="Poliakov A."/>
            <person name="Razumovskaya J."/>
            <person name="Richardson P."/>
            <person name="Rinaldi C."/>
            <person name="Ritland K."/>
            <person name="Rouze P."/>
            <person name="Ryaboy D."/>
            <person name="Schmutz J."/>
            <person name="Schrader J."/>
            <person name="Segerman B."/>
            <person name="Shin H."/>
            <person name="Siddiqui A."/>
            <person name="Sterky F."/>
            <person name="Terry A."/>
            <person name="Tsai C.J."/>
            <person name="Uberbacher E."/>
            <person name="Unneberg P."/>
            <person name="Vahala J."/>
            <person name="Wall K."/>
            <person name="Wessler S."/>
            <person name="Yang G."/>
            <person name="Yin T."/>
            <person name="Douglas C."/>
            <person name="Marra M."/>
            <person name="Sandberg G."/>
            <person name="Van de Peer Y."/>
            <person name="Rokhsar D."/>
        </authorList>
    </citation>
    <scope>NUCLEOTIDE SEQUENCE [LARGE SCALE GENOMIC DNA]</scope>
    <source>
        <strain evidence="14">cv. Nisqually</strain>
    </source>
</reference>
<dbReference type="EMBL" id="CM009295">
    <property type="protein sequence ID" value="PNT34096.1"/>
    <property type="molecule type" value="Genomic_DNA"/>
</dbReference>
<dbReference type="FunCoup" id="A0A2K2A999">
    <property type="interactions" value="60"/>
</dbReference>
<dbReference type="PANTHER" id="PTHR32382">
    <property type="entry name" value="FASCICLIN-LIKE ARABINOGALACTAN PROTEIN"/>
    <property type="match status" value="1"/>
</dbReference>
<keyword evidence="9" id="KW-0449">Lipoprotein</keyword>
<dbReference type="AlphaFoldDB" id="A0A2K2A999"/>
<keyword evidence="7" id="KW-0472">Membrane</keyword>
<dbReference type="FunFam" id="2.30.180.10:FF:000015">
    <property type="entry name" value="Fasciclin-like arabinogalactan protein 3"/>
    <property type="match status" value="1"/>
</dbReference>
<organism evidence="13 14">
    <name type="scientific">Populus trichocarpa</name>
    <name type="common">Western balsam poplar</name>
    <name type="synonym">Populus balsamifera subsp. trichocarpa</name>
    <dbReference type="NCBI Taxonomy" id="3694"/>
    <lineage>
        <taxon>Eukaryota</taxon>
        <taxon>Viridiplantae</taxon>
        <taxon>Streptophyta</taxon>
        <taxon>Embryophyta</taxon>
        <taxon>Tracheophyta</taxon>
        <taxon>Spermatophyta</taxon>
        <taxon>Magnoliopsida</taxon>
        <taxon>eudicotyledons</taxon>
        <taxon>Gunneridae</taxon>
        <taxon>Pentapetalae</taxon>
        <taxon>rosids</taxon>
        <taxon>fabids</taxon>
        <taxon>Malpighiales</taxon>
        <taxon>Salicaceae</taxon>
        <taxon>Saliceae</taxon>
        <taxon>Populus</taxon>
    </lineage>
</organism>
<feature type="region of interest" description="Disordered" evidence="11">
    <location>
        <begin position="262"/>
        <end position="371"/>
    </location>
</feature>
<comment type="subcellular location">
    <subcellularLocation>
        <location evidence="1">Cell membrane</location>
        <topology evidence="1">Lipid-anchor</topology>
        <topology evidence="1">GPI-anchor</topology>
    </subcellularLocation>
</comment>
<evidence type="ECO:0000256" key="5">
    <source>
        <dbReference type="ARBA" id="ARBA00022729"/>
    </source>
</evidence>
<dbReference type="STRING" id="3694.A0A2K2A999"/>
<evidence type="ECO:0000256" key="8">
    <source>
        <dbReference type="ARBA" id="ARBA00023180"/>
    </source>
</evidence>
<keyword evidence="8" id="KW-0325">Glycoprotein</keyword>